<dbReference type="InterPro" id="IPR024607">
    <property type="entry name" value="Sulfatase_CS"/>
</dbReference>
<evidence type="ECO:0000313" key="7">
    <source>
        <dbReference type="EMBL" id="RXK55876.1"/>
    </source>
</evidence>
<dbReference type="Gene3D" id="3.40.720.10">
    <property type="entry name" value="Alkaline Phosphatase, subunit A"/>
    <property type="match status" value="1"/>
</dbReference>
<dbReference type="InterPro" id="IPR000917">
    <property type="entry name" value="Sulfatase_N"/>
</dbReference>
<dbReference type="PANTHER" id="PTHR43108:SF6">
    <property type="entry name" value="N-SULPHOGLUCOSAMINE SULPHOHYDROLASE"/>
    <property type="match status" value="1"/>
</dbReference>
<dbReference type="Pfam" id="PF00884">
    <property type="entry name" value="Sulfatase"/>
    <property type="match status" value="1"/>
</dbReference>
<comment type="similarity">
    <text evidence="1">Belongs to the sulfatase family.</text>
</comment>
<dbReference type="CDD" id="cd16031">
    <property type="entry name" value="G6S_like"/>
    <property type="match status" value="1"/>
</dbReference>
<evidence type="ECO:0000256" key="1">
    <source>
        <dbReference type="ARBA" id="ARBA00008779"/>
    </source>
</evidence>
<organism evidence="7 8">
    <name type="scientific">Oleiharenicola lentus</name>
    <dbReference type="NCBI Taxonomy" id="2508720"/>
    <lineage>
        <taxon>Bacteria</taxon>
        <taxon>Pseudomonadati</taxon>
        <taxon>Verrucomicrobiota</taxon>
        <taxon>Opitutia</taxon>
        <taxon>Opitutales</taxon>
        <taxon>Opitutaceae</taxon>
        <taxon>Oleiharenicola</taxon>
    </lineage>
</organism>
<dbReference type="EMBL" id="SDHX01000001">
    <property type="protein sequence ID" value="RXK55876.1"/>
    <property type="molecule type" value="Genomic_DNA"/>
</dbReference>
<feature type="chain" id="PRO_5020290566" evidence="5">
    <location>
        <begin position="22"/>
        <end position="454"/>
    </location>
</feature>
<dbReference type="Proteomes" id="UP000290218">
    <property type="component" value="Unassembled WGS sequence"/>
</dbReference>
<dbReference type="PROSITE" id="PS00523">
    <property type="entry name" value="SULFATASE_1"/>
    <property type="match status" value="1"/>
</dbReference>
<evidence type="ECO:0000313" key="8">
    <source>
        <dbReference type="Proteomes" id="UP000290218"/>
    </source>
</evidence>
<gene>
    <name evidence="7" type="ORF">ESB00_08330</name>
</gene>
<dbReference type="InterPro" id="IPR017850">
    <property type="entry name" value="Alkaline_phosphatase_core_sf"/>
</dbReference>
<dbReference type="PANTHER" id="PTHR43108">
    <property type="entry name" value="N-ACETYLGLUCOSAMINE-6-SULFATASE FAMILY MEMBER"/>
    <property type="match status" value="1"/>
</dbReference>
<keyword evidence="8" id="KW-1185">Reference proteome</keyword>
<dbReference type="RefSeq" id="WP_129047242.1">
    <property type="nucleotide sequence ID" value="NZ_SDHX01000001.1"/>
</dbReference>
<evidence type="ECO:0000256" key="5">
    <source>
        <dbReference type="SAM" id="SignalP"/>
    </source>
</evidence>
<dbReference type="OrthoDB" id="9762324at2"/>
<keyword evidence="3" id="KW-0378">Hydrolase</keyword>
<feature type="signal peptide" evidence="5">
    <location>
        <begin position="1"/>
        <end position="21"/>
    </location>
</feature>
<evidence type="ECO:0000256" key="2">
    <source>
        <dbReference type="ARBA" id="ARBA00022729"/>
    </source>
</evidence>
<keyword evidence="2 5" id="KW-0732">Signal</keyword>
<dbReference type="GO" id="GO:0016787">
    <property type="term" value="F:hydrolase activity"/>
    <property type="evidence" value="ECO:0007669"/>
    <property type="project" value="UniProtKB-KW"/>
</dbReference>
<dbReference type="SUPFAM" id="SSF53649">
    <property type="entry name" value="Alkaline phosphatase-like"/>
    <property type="match status" value="1"/>
</dbReference>
<reference evidence="7 8" key="1">
    <citation type="submission" date="2019-01" db="EMBL/GenBank/DDBJ databases">
        <title>Lacunisphaera sp. strain TWA-58.</title>
        <authorList>
            <person name="Chen W.-M."/>
        </authorList>
    </citation>
    <scope>NUCLEOTIDE SEQUENCE [LARGE SCALE GENOMIC DNA]</scope>
    <source>
        <strain evidence="7 8">TWA-58</strain>
    </source>
</reference>
<accession>A0A4Q1CAG3</accession>
<feature type="domain" description="Sulfatase N-terminal" evidence="6">
    <location>
        <begin position="27"/>
        <end position="343"/>
    </location>
</feature>
<protein>
    <submittedName>
        <fullName evidence="7">DUF4976 domain-containing protein</fullName>
    </submittedName>
</protein>
<dbReference type="AlphaFoldDB" id="A0A4Q1CAG3"/>
<comment type="caution">
    <text evidence="7">The sequence shown here is derived from an EMBL/GenBank/DDBJ whole genome shotgun (WGS) entry which is preliminary data.</text>
</comment>
<evidence type="ECO:0000256" key="3">
    <source>
        <dbReference type="ARBA" id="ARBA00022801"/>
    </source>
</evidence>
<evidence type="ECO:0000256" key="4">
    <source>
        <dbReference type="ARBA" id="ARBA00023180"/>
    </source>
</evidence>
<sequence>MNLPVLLFATLAATTSILAAASVARRPNVIVIVTDDQRHDALGVVQREQGAAARFPFFQTPHLDRLAGEGARFRNAFVTHSLCSPSRASMLTGRQTYAHGIRDNKTPFMSTDTWAHALRAAGYRTGYFGKWHMGRQEDRPGFDDVFTFIDQGIYPNCRFLDNGRWVETEGWVDDVTTTRALDYIARHRAEPFALFIGYKSPHDNRTPAPRHATRYADARIAEPVSFRAYPPFPWGDRSRPWNPVVEDRLNYFRCLQGVDDNIGRLLDALQQQGLAEDTLIIYAGDNGYYLGEHGLGDKRTAYEESIRIPLLVRYPRAVAAGTIVDAPALNIDLPATILELAGVPVTWSQHGRSLDPLLQGARPADWRTDFFYENYQDPEYPDVTFDLQAIRTEGAKLVVYPGHPDWTQVFDLRADPHELTNLASAPAAAILRADLEARLRAAQARFPAPAAPKP</sequence>
<evidence type="ECO:0000259" key="6">
    <source>
        <dbReference type="Pfam" id="PF00884"/>
    </source>
</evidence>
<keyword evidence="4" id="KW-0325">Glycoprotein</keyword>
<proteinExistence type="inferred from homology"/>
<name>A0A4Q1CAG3_9BACT</name>